<keyword evidence="3" id="KW-1185">Reference proteome</keyword>
<evidence type="ECO:0000313" key="3">
    <source>
        <dbReference type="Proteomes" id="UP000789572"/>
    </source>
</evidence>
<dbReference type="AlphaFoldDB" id="A0A9N9AIT1"/>
<accession>A0A9N9AIT1</accession>
<feature type="region of interest" description="Disordered" evidence="1">
    <location>
        <begin position="16"/>
        <end position="39"/>
    </location>
</feature>
<dbReference type="EMBL" id="CAJVPJ010000531">
    <property type="protein sequence ID" value="CAG8534577.1"/>
    <property type="molecule type" value="Genomic_DNA"/>
</dbReference>
<feature type="non-terminal residue" evidence="2">
    <location>
        <position position="62"/>
    </location>
</feature>
<gene>
    <name evidence="2" type="ORF">POCULU_LOCUS4225</name>
</gene>
<dbReference type="OrthoDB" id="416093at2759"/>
<reference evidence="2" key="1">
    <citation type="submission" date="2021-06" db="EMBL/GenBank/DDBJ databases">
        <authorList>
            <person name="Kallberg Y."/>
            <person name="Tangrot J."/>
            <person name="Rosling A."/>
        </authorList>
    </citation>
    <scope>NUCLEOTIDE SEQUENCE</scope>
    <source>
        <strain evidence="2">IA702</strain>
    </source>
</reference>
<organism evidence="2 3">
    <name type="scientific">Paraglomus occultum</name>
    <dbReference type="NCBI Taxonomy" id="144539"/>
    <lineage>
        <taxon>Eukaryota</taxon>
        <taxon>Fungi</taxon>
        <taxon>Fungi incertae sedis</taxon>
        <taxon>Mucoromycota</taxon>
        <taxon>Glomeromycotina</taxon>
        <taxon>Glomeromycetes</taxon>
        <taxon>Paraglomerales</taxon>
        <taxon>Paraglomeraceae</taxon>
        <taxon>Paraglomus</taxon>
    </lineage>
</organism>
<evidence type="ECO:0000256" key="1">
    <source>
        <dbReference type="SAM" id="MobiDB-lite"/>
    </source>
</evidence>
<protein>
    <submittedName>
        <fullName evidence="2">9150_t:CDS:1</fullName>
    </submittedName>
</protein>
<sequence length="62" mass="7144">TNTLVRCTNQFHTKRTNAERRKLPSSFSQTRHVVEPQEGYNENRFQIPVLDLTVSEGEQVVG</sequence>
<proteinExistence type="predicted"/>
<name>A0A9N9AIT1_9GLOM</name>
<evidence type="ECO:0000313" key="2">
    <source>
        <dbReference type="EMBL" id="CAG8534577.1"/>
    </source>
</evidence>
<dbReference type="Proteomes" id="UP000789572">
    <property type="component" value="Unassembled WGS sequence"/>
</dbReference>
<comment type="caution">
    <text evidence="2">The sequence shown here is derived from an EMBL/GenBank/DDBJ whole genome shotgun (WGS) entry which is preliminary data.</text>
</comment>